<evidence type="ECO:0000256" key="6">
    <source>
        <dbReference type="ARBA" id="ARBA00023125"/>
    </source>
</evidence>
<keyword evidence="4 11" id="KW-1133">Transmembrane helix</keyword>
<name>A0A2U1KFL1_ARTAN</name>
<dbReference type="PROSITE" id="PS51005">
    <property type="entry name" value="NAC"/>
    <property type="match status" value="1"/>
</dbReference>
<evidence type="ECO:0000256" key="1">
    <source>
        <dbReference type="ARBA" id="ARBA00004123"/>
    </source>
</evidence>
<sequence length="495" mass="56018">MGSDMIDLVNVKKSKSGGKCFPPGFRFHPTDEELVLYYLKRKICRRSLKMDIIGEVDVYKWDPEELPGQSKLKSGDRQWFFFSPRDRRYPNGARSSRATMNGYWKATGKDRTIKRKSSSVGNKKTLVYYQGRAPSGLRTDWVMHEYTMDEEELRRCPYAQDHYVLYKVFKKSGPGPKNGEQYGAPFVEEEWSDDDCLDVETLLVQNHQPIPINDFKSAREEEAPLSNDDIEFLHRIIEPEVLPPLPQITEKAKMGVEPEPQPLVVEEDFLEMNDLLGPEPEKCSFDSLSEFDFYQEADAFGSQPFELQPAYMDNLEFGPANSGLVSEVVNHDNDELQMSYDLWNHDQGESSSITTSYQNVSQASSGVVIEENPGKLEYNVNQCPQTNMDDGTNSWLSSALWSFVDSIPTTPASAAESSALVNRAFERMSSFSKGRNINLAAAVAAVEKRLEKPKPSRSRSSSKGIVYFSIVGVLFAILVVFSGSSIELLGRYIRW</sequence>
<dbReference type="EMBL" id="PKPP01019829">
    <property type="protein sequence ID" value="PWA35549.1"/>
    <property type="molecule type" value="Genomic_DNA"/>
</dbReference>
<keyword evidence="6" id="KW-0238">DNA-binding</keyword>
<dbReference type="GO" id="GO:0016020">
    <property type="term" value="C:membrane"/>
    <property type="evidence" value="ECO:0007669"/>
    <property type="project" value="UniProtKB-SubCell"/>
</dbReference>
<protein>
    <recommendedName>
        <fullName evidence="12">NAC domain-containing protein</fullName>
    </recommendedName>
</protein>
<keyword evidence="8" id="KW-0010">Activator</keyword>
<evidence type="ECO:0000256" key="11">
    <source>
        <dbReference type="SAM" id="Phobius"/>
    </source>
</evidence>
<evidence type="ECO:0000256" key="3">
    <source>
        <dbReference type="ARBA" id="ARBA00022692"/>
    </source>
</evidence>
<comment type="caution">
    <text evidence="13">The sequence shown here is derived from an EMBL/GenBank/DDBJ whole genome shotgun (WGS) entry which is preliminary data.</text>
</comment>
<dbReference type="STRING" id="35608.A0A2U1KFL1"/>
<proteinExistence type="predicted"/>
<evidence type="ECO:0000256" key="8">
    <source>
        <dbReference type="ARBA" id="ARBA00023159"/>
    </source>
</evidence>
<keyword evidence="3 11" id="KW-0812">Transmembrane</keyword>
<keyword evidence="10" id="KW-0539">Nucleus</keyword>
<feature type="transmembrane region" description="Helical" evidence="11">
    <location>
        <begin position="465"/>
        <end position="489"/>
    </location>
</feature>
<keyword evidence="14" id="KW-1185">Reference proteome</keyword>
<dbReference type="InterPro" id="IPR003441">
    <property type="entry name" value="NAC-dom"/>
</dbReference>
<keyword evidence="5" id="KW-0805">Transcription regulation</keyword>
<evidence type="ECO:0000256" key="10">
    <source>
        <dbReference type="ARBA" id="ARBA00023242"/>
    </source>
</evidence>
<evidence type="ECO:0000256" key="4">
    <source>
        <dbReference type="ARBA" id="ARBA00022989"/>
    </source>
</evidence>
<dbReference type="FunFam" id="2.170.150.80:FF:000002">
    <property type="entry name" value="Nac domain-containing protein 86"/>
    <property type="match status" value="1"/>
</dbReference>
<gene>
    <name evidence="13" type="ORF">CTI12_AA608490</name>
</gene>
<evidence type="ECO:0000259" key="12">
    <source>
        <dbReference type="PROSITE" id="PS51005"/>
    </source>
</evidence>
<evidence type="ECO:0000256" key="2">
    <source>
        <dbReference type="ARBA" id="ARBA00004167"/>
    </source>
</evidence>
<evidence type="ECO:0000313" key="14">
    <source>
        <dbReference type="Proteomes" id="UP000245207"/>
    </source>
</evidence>
<accession>A0A2U1KFL1</accession>
<dbReference type="AlphaFoldDB" id="A0A2U1KFL1"/>
<dbReference type="Gene3D" id="2.170.150.80">
    <property type="entry name" value="NAC domain"/>
    <property type="match status" value="1"/>
</dbReference>
<keyword evidence="7 11" id="KW-0472">Membrane</keyword>
<dbReference type="Pfam" id="PF02365">
    <property type="entry name" value="NAM"/>
    <property type="match status" value="1"/>
</dbReference>
<dbReference type="PANTHER" id="PTHR31744">
    <property type="entry name" value="PROTEIN CUP-SHAPED COTYLEDON 2-RELATED"/>
    <property type="match status" value="1"/>
</dbReference>
<dbReference type="GO" id="GO:0000976">
    <property type="term" value="F:transcription cis-regulatory region binding"/>
    <property type="evidence" value="ECO:0007669"/>
    <property type="project" value="UniProtKB-ARBA"/>
</dbReference>
<dbReference type="Proteomes" id="UP000245207">
    <property type="component" value="Unassembled WGS sequence"/>
</dbReference>
<organism evidence="13 14">
    <name type="scientific">Artemisia annua</name>
    <name type="common">Sweet wormwood</name>
    <dbReference type="NCBI Taxonomy" id="35608"/>
    <lineage>
        <taxon>Eukaryota</taxon>
        <taxon>Viridiplantae</taxon>
        <taxon>Streptophyta</taxon>
        <taxon>Embryophyta</taxon>
        <taxon>Tracheophyta</taxon>
        <taxon>Spermatophyta</taxon>
        <taxon>Magnoliopsida</taxon>
        <taxon>eudicotyledons</taxon>
        <taxon>Gunneridae</taxon>
        <taxon>Pentapetalae</taxon>
        <taxon>asterids</taxon>
        <taxon>campanulids</taxon>
        <taxon>Asterales</taxon>
        <taxon>Asteraceae</taxon>
        <taxon>Asteroideae</taxon>
        <taxon>Anthemideae</taxon>
        <taxon>Artemisiinae</taxon>
        <taxon>Artemisia</taxon>
    </lineage>
</organism>
<dbReference type="InterPro" id="IPR036093">
    <property type="entry name" value="NAC_dom_sf"/>
</dbReference>
<feature type="domain" description="NAC" evidence="12">
    <location>
        <begin position="21"/>
        <end position="171"/>
    </location>
</feature>
<dbReference type="GO" id="GO:0006355">
    <property type="term" value="P:regulation of DNA-templated transcription"/>
    <property type="evidence" value="ECO:0007669"/>
    <property type="project" value="InterPro"/>
</dbReference>
<keyword evidence="9" id="KW-0804">Transcription</keyword>
<dbReference type="PANTHER" id="PTHR31744:SF216">
    <property type="entry name" value="NAC TRANSCRIPTION FACTOR"/>
    <property type="match status" value="1"/>
</dbReference>
<comment type="subcellular location">
    <subcellularLocation>
        <location evidence="2">Membrane</location>
        <topology evidence="2">Single-pass membrane protein</topology>
    </subcellularLocation>
    <subcellularLocation>
        <location evidence="1">Nucleus</location>
    </subcellularLocation>
</comment>
<dbReference type="GO" id="GO:0005634">
    <property type="term" value="C:nucleus"/>
    <property type="evidence" value="ECO:0007669"/>
    <property type="project" value="UniProtKB-SubCell"/>
</dbReference>
<evidence type="ECO:0000256" key="9">
    <source>
        <dbReference type="ARBA" id="ARBA00023163"/>
    </source>
</evidence>
<dbReference type="OrthoDB" id="1929298at2759"/>
<evidence type="ECO:0000256" key="5">
    <source>
        <dbReference type="ARBA" id="ARBA00023015"/>
    </source>
</evidence>
<reference evidence="13 14" key="1">
    <citation type="journal article" date="2018" name="Mol. Plant">
        <title>The genome of Artemisia annua provides insight into the evolution of Asteraceae family and artemisinin biosynthesis.</title>
        <authorList>
            <person name="Shen Q."/>
            <person name="Zhang L."/>
            <person name="Liao Z."/>
            <person name="Wang S."/>
            <person name="Yan T."/>
            <person name="Shi P."/>
            <person name="Liu M."/>
            <person name="Fu X."/>
            <person name="Pan Q."/>
            <person name="Wang Y."/>
            <person name="Lv Z."/>
            <person name="Lu X."/>
            <person name="Zhang F."/>
            <person name="Jiang W."/>
            <person name="Ma Y."/>
            <person name="Chen M."/>
            <person name="Hao X."/>
            <person name="Li L."/>
            <person name="Tang Y."/>
            <person name="Lv G."/>
            <person name="Zhou Y."/>
            <person name="Sun X."/>
            <person name="Brodelius P.E."/>
            <person name="Rose J.K.C."/>
            <person name="Tang K."/>
        </authorList>
    </citation>
    <scope>NUCLEOTIDE SEQUENCE [LARGE SCALE GENOMIC DNA]</scope>
    <source>
        <strain evidence="14">cv. Huhao1</strain>
        <tissue evidence="13">Leaf</tissue>
    </source>
</reference>
<evidence type="ECO:0000313" key="13">
    <source>
        <dbReference type="EMBL" id="PWA35549.1"/>
    </source>
</evidence>
<evidence type="ECO:0000256" key="7">
    <source>
        <dbReference type="ARBA" id="ARBA00023136"/>
    </source>
</evidence>
<dbReference type="SUPFAM" id="SSF101941">
    <property type="entry name" value="NAC domain"/>
    <property type="match status" value="1"/>
</dbReference>